<reference evidence="1 2" key="1">
    <citation type="submission" date="2018-08" db="EMBL/GenBank/DDBJ databases">
        <title>Genomic Encyclopedia of Archaeal and Bacterial Type Strains, Phase II (KMG-II): from individual species to whole genera.</title>
        <authorList>
            <person name="Goeker M."/>
        </authorList>
    </citation>
    <scope>NUCLEOTIDE SEQUENCE [LARGE SCALE GENOMIC DNA]</scope>
    <source>
        <strain evidence="1 2">DSM 15986</strain>
    </source>
</reference>
<dbReference type="RefSeq" id="WP_086541894.1">
    <property type="nucleotide sequence ID" value="NZ_MSSW01000033.1"/>
</dbReference>
<sequence length="292" mass="32299">MKTQLLKVAISFTVLTIVPLACLYAQEMSIIRILTLDSLGAAQGVSAIADDLYVYGDREIGMMRKYSTDDTLSYAGLEYQFTIDGKDLINHPTGIAWNGKNTTFIGNSIRLNKEGTKWKAVIHAIDWDGLMKTKTLDGNLLATIDDDACVQGTRPEYVTYQGKSVVATSDYGPKGNEVRLYDPEALITAKKTSEDGVLVGKFTCSAWVQNLHWIAEKGILVLIQNQIEGRKWRLTYLDLEASMKAGKEVVLKQIDFDPADELEGFTLFGDKNQGLAVSSSRKNNAAITQITW</sequence>
<evidence type="ECO:0000313" key="2">
    <source>
        <dbReference type="Proteomes" id="UP000256405"/>
    </source>
</evidence>
<evidence type="ECO:0000313" key="1">
    <source>
        <dbReference type="EMBL" id="REG78380.1"/>
    </source>
</evidence>
<comment type="caution">
    <text evidence="1">The sequence shown here is derived from an EMBL/GenBank/DDBJ whole genome shotgun (WGS) entry which is preliminary data.</text>
</comment>
<proteinExistence type="predicted"/>
<name>A0A3E0D6P6_9BACT</name>
<dbReference type="OrthoDB" id="931771at2"/>
<gene>
    <name evidence="1" type="ORF">C8N25_13522</name>
</gene>
<dbReference type="EMBL" id="QUNF01000035">
    <property type="protein sequence ID" value="REG78380.1"/>
    <property type="molecule type" value="Genomic_DNA"/>
</dbReference>
<organism evidence="1 2">
    <name type="scientific">Algoriphagus antarcticus</name>
    <dbReference type="NCBI Taxonomy" id="238540"/>
    <lineage>
        <taxon>Bacteria</taxon>
        <taxon>Pseudomonadati</taxon>
        <taxon>Bacteroidota</taxon>
        <taxon>Cytophagia</taxon>
        <taxon>Cytophagales</taxon>
        <taxon>Cyclobacteriaceae</taxon>
        <taxon>Algoriphagus</taxon>
    </lineage>
</organism>
<protein>
    <submittedName>
        <fullName evidence="1">Uncharacterized protein</fullName>
    </submittedName>
</protein>
<dbReference type="Proteomes" id="UP000256405">
    <property type="component" value="Unassembled WGS sequence"/>
</dbReference>
<dbReference type="AlphaFoldDB" id="A0A3E0D6P6"/>
<keyword evidence="2" id="KW-1185">Reference proteome</keyword>
<accession>A0A3E0D6P6</accession>